<dbReference type="Proteomes" id="UP000050580">
    <property type="component" value="Unassembled WGS sequence"/>
</dbReference>
<evidence type="ECO:0000313" key="2">
    <source>
        <dbReference type="Proteomes" id="UP000050580"/>
    </source>
</evidence>
<dbReference type="EMBL" id="LBNQ01000023">
    <property type="protein sequence ID" value="KKW68022.1"/>
    <property type="molecule type" value="Genomic_DNA"/>
</dbReference>
<comment type="caution">
    <text evidence="1">The sequence shown here is derived from an EMBL/GenBank/DDBJ whole genome shotgun (WGS) entry which is preliminary data.</text>
</comment>
<organism evidence="1 2">
    <name type="scientific">Lampropedia cohaerens</name>
    <dbReference type="NCBI Taxonomy" id="1610491"/>
    <lineage>
        <taxon>Bacteria</taxon>
        <taxon>Pseudomonadati</taxon>
        <taxon>Pseudomonadota</taxon>
        <taxon>Betaproteobacteria</taxon>
        <taxon>Burkholderiales</taxon>
        <taxon>Comamonadaceae</taxon>
        <taxon>Lampropedia</taxon>
    </lineage>
</organism>
<dbReference type="AlphaFoldDB" id="A0A0U1PZS9"/>
<evidence type="ECO:0000313" key="1">
    <source>
        <dbReference type="EMBL" id="KKW68022.1"/>
    </source>
</evidence>
<name>A0A0U1PZS9_9BURK</name>
<dbReference type="OrthoDB" id="8913314at2"/>
<proteinExistence type="predicted"/>
<reference evidence="1 2" key="1">
    <citation type="submission" date="2015-05" db="EMBL/GenBank/DDBJ databases">
        <title>Draft genome sequence of Lampropedia sp. CT6, isolated from the microbial mat of a hot water spring, located at Manikaran, India.</title>
        <authorList>
            <person name="Tripathi C."/>
            <person name="Rani P."/>
            <person name="Mahato N.K."/>
            <person name="Lal R."/>
        </authorList>
    </citation>
    <scope>NUCLEOTIDE SEQUENCE [LARGE SCALE GENOMIC DNA]</scope>
    <source>
        <strain evidence="1 2">CT6</strain>
    </source>
</reference>
<dbReference type="RefSeq" id="WP_046741724.1">
    <property type="nucleotide sequence ID" value="NZ_LBNQ01000023.1"/>
</dbReference>
<dbReference type="STRING" id="1610491.AAV94_07650"/>
<protein>
    <submittedName>
        <fullName evidence="1">Uncharacterized protein</fullName>
    </submittedName>
</protein>
<sequence>MSHHRPHAHAIALADHFVATILEEDPELLVSSLDGLEDEEIRQVARRLATFRLALVEALSLQPLDADDDDELDGDDD</sequence>
<accession>A0A0U1PZS9</accession>
<gene>
    <name evidence="1" type="ORF">AAV94_07650</name>
</gene>
<keyword evidence="2" id="KW-1185">Reference proteome</keyword>